<dbReference type="Pfam" id="PF03221">
    <property type="entry name" value="HTH_Tnp_Tc5"/>
    <property type="match status" value="1"/>
</dbReference>
<dbReference type="InterPro" id="IPR006600">
    <property type="entry name" value="HTH_CenpB_DNA-bd_dom"/>
</dbReference>
<keyword evidence="1" id="KW-0238">DNA-binding</keyword>
<evidence type="ECO:0000256" key="2">
    <source>
        <dbReference type="SAM" id="MobiDB-lite"/>
    </source>
</evidence>
<protein>
    <recommendedName>
        <fullName evidence="3">HTH CENPB-type domain-containing protein</fullName>
    </recommendedName>
</protein>
<gene>
    <name evidence="4" type="ORF">D9757_003918</name>
</gene>
<evidence type="ECO:0000313" key="4">
    <source>
        <dbReference type="EMBL" id="KAF5391019.1"/>
    </source>
</evidence>
<dbReference type="Proteomes" id="UP000518752">
    <property type="component" value="Unassembled WGS sequence"/>
</dbReference>
<feature type="compositionally biased region" description="Basic and acidic residues" evidence="2">
    <location>
        <begin position="11"/>
        <end position="22"/>
    </location>
</feature>
<dbReference type="OrthoDB" id="3197907at2759"/>
<dbReference type="SUPFAM" id="SSF46689">
    <property type="entry name" value="Homeodomain-like"/>
    <property type="match status" value="1"/>
</dbReference>
<dbReference type="PROSITE" id="PS51253">
    <property type="entry name" value="HTH_CENPB"/>
    <property type="match status" value="1"/>
</dbReference>
<dbReference type="SMART" id="SM00674">
    <property type="entry name" value="CENPB"/>
    <property type="match status" value="1"/>
</dbReference>
<dbReference type="EMBL" id="JAACJN010000012">
    <property type="protein sequence ID" value="KAF5391019.1"/>
    <property type="molecule type" value="Genomic_DNA"/>
</dbReference>
<dbReference type="AlphaFoldDB" id="A0A8H5HWS1"/>
<sequence length="203" mass="23263">MVARPKSKLQKQHEATEDRERHLKAAVEKYREQVERKARGEKSRSLRNIAEEFCVDKMAILQKYNGGHTIQEQNATKQKLTAAEEKALADWVIERCSQALPPNRIQIRLHAEHIRQQHHPDKDSIGDAWVTRFLARHPTLSTGWSRSLDTQRAQCLSPNVVKAWFDTVKEGVVDDAVPPECIWGMDETNCPRGNLGKERVAKI</sequence>
<feature type="compositionally biased region" description="Basic residues" evidence="2">
    <location>
        <begin position="1"/>
        <end position="10"/>
    </location>
</feature>
<evidence type="ECO:0000313" key="5">
    <source>
        <dbReference type="Proteomes" id="UP000518752"/>
    </source>
</evidence>
<evidence type="ECO:0000256" key="1">
    <source>
        <dbReference type="ARBA" id="ARBA00023125"/>
    </source>
</evidence>
<comment type="caution">
    <text evidence="4">The sequence shown here is derived from an EMBL/GenBank/DDBJ whole genome shotgun (WGS) entry which is preliminary data.</text>
</comment>
<keyword evidence="5" id="KW-1185">Reference proteome</keyword>
<name>A0A8H5HWS1_9AGAR</name>
<feature type="region of interest" description="Disordered" evidence="2">
    <location>
        <begin position="1"/>
        <end position="22"/>
    </location>
</feature>
<reference evidence="4 5" key="1">
    <citation type="journal article" date="2020" name="ISME J.">
        <title>Uncovering the hidden diversity of litter-decomposition mechanisms in mushroom-forming fungi.</title>
        <authorList>
            <person name="Floudas D."/>
            <person name="Bentzer J."/>
            <person name="Ahren D."/>
            <person name="Johansson T."/>
            <person name="Persson P."/>
            <person name="Tunlid A."/>
        </authorList>
    </citation>
    <scope>NUCLEOTIDE SEQUENCE [LARGE SCALE GENOMIC DNA]</scope>
    <source>
        <strain evidence="4 5">CBS 406.79</strain>
    </source>
</reference>
<proteinExistence type="predicted"/>
<organism evidence="4 5">
    <name type="scientific">Collybiopsis confluens</name>
    <dbReference type="NCBI Taxonomy" id="2823264"/>
    <lineage>
        <taxon>Eukaryota</taxon>
        <taxon>Fungi</taxon>
        <taxon>Dikarya</taxon>
        <taxon>Basidiomycota</taxon>
        <taxon>Agaricomycotina</taxon>
        <taxon>Agaricomycetes</taxon>
        <taxon>Agaricomycetidae</taxon>
        <taxon>Agaricales</taxon>
        <taxon>Marasmiineae</taxon>
        <taxon>Omphalotaceae</taxon>
        <taxon>Collybiopsis</taxon>
    </lineage>
</organism>
<dbReference type="InterPro" id="IPR009057">
    <property type="entry name" value="Homeodomain-like_sf"/>
</dbReference>
<dbReference type="GO" id="GO:0003677">
    <property type="term" value="F:DNA binding"/>
    <property type="evidence" value="ECO:0007669"/>
    <property type="project" value="UniProtKB-KW"/>
</dbReference>
<feature type="domain" description="HTH CENPB-type" evidence="3">
    <location>
        <begin position="72"/>
        <end position="143"/>
    </location>
</feature>
<accession>A0A8H5HWS1</accession>
<evidence type="ECO:0000259" key="3">
    <source>
        <dbReference type="PROSITE" id="PS51253"/>
    </source>
</evidence>